<protein>
    <submittedName>
        <fullName evidence="2">Transcriptional regulator, ArsR family/methyltransferase, UbiE/COQ5 family</fullName>
    </submittedName>
</protein>
<keyword evidence="2" id="KW-0808">Transferase</keyword>
<evidence type="ECO:0000313" key="2">
    <source>
        <dbReference type="EMBL" id="SBW09946.1"/>
    </source>
</evidence>
<dbReference type="AlphaFoldDB" id="A0A212KE11"/>
<dbReference type="PROSITE" id="PS50987">
    <property type="entry name" value="HTH_ARSR_2"/>
    <property type="match status" value="1"/>
</dbReference>
<dbReference type="SMART" id="SM00418">
    <property type="entry name" value="HTH_ARSR"/>
    <property type="match status" value="1"/>
</dbReference>
<feature type="domain" description="HTH arsR-type" evidence="1">
    <location>
        <begin position="1"/>
        <end position="94"/>
    </location>
</feature>
<dbReference type="GO" id="GO:0032259">
    <property type="term" value="P:methylation"/>
    <property type="evidence" value="ECO:0007669"/>
    <property type="project" value="UniProtKB-KW"/>
</dbReference>
<dbReference type="SUPFAM" id="SSF53335">
    <property type="entry name" value="S-adenosyl-L-methionine-dependent methyltransferases"/>
    <property type="match status" value="1"/>
</dbReference>
<gene>
    <name evidence="2" type="ORF">KL86DPRO_50330</name>
</gene>
<dbReference type="InterPro" id="IPR036388">
    <property type="entry name" value="WH-like_DNA-bd_sf"/>
</dbReference>
<dbReference type="InterPro" id="IPR013216">
    <property type="entry name" value="Methyltransf_11"/>
</dbReference>
<keyword evidence="2" id="KW-0489">Methyltransferase</keyword>
<dbReference type="GO" id="GO:0008757">
    <property type="term" value="F:S-adenosylmethionine-dependent methyltransferase activity"/>
    <property type="evidence" value="ECO:0007669"/>
    <property type="project" value="InterPro"/>
</dbReference>
<dbReference type="InterPro" id="IPR011991">
    <property type="entry name" value="ArsR-like_HTH"/>
</dbReference>
<name>A0A212KE11_9DELT</name>
<dbReference type="CDD" id="cd00090">
    <property type="entry name" value="HTH_ARSR"/>
    <property type="match status" value="1"/>
</dbReference>
<dbReference type="SUPFAM" id="SSF46785">
    <property type="entry name" value="Winged helix' DNA-binding domain"/>
    <property type="match status" value="1"/>
</dbReference>
<dbReference type="GO" id="GO:0003700">
    <property type="term" value="F:DNA-binding transcription factor activity"/>
    <property type="evidence" value="ECO:0007669"/>
    <property type="project" value="InterPro"/>
</dbReference>
<dbReference type="InterPro" id="IPR001845">
    <property type="entry name" value="HTH_ArsR_DNA-bd_dom"/>
</dbReference>
<dbReference type="NCBIfam" id="NF033788">
    <property type="entry name" value="HTH_metalloreg"/>
    <property type="match status" value="1"/>
</dbReference>
<organism evidence="2">
    <name type="scientific">uncultured delta proteobacterium</name>
    <dbReference type="NCBI Taxonomy" id="34034"/>
    <lineage>
        <taxon>Bacteria</taxon>
        <taxon>Deltaproteobacteria</taxon>
        <taxon>environmental samples</taxon>
    </lineage>
</organism>
<proteinExistence type="predicted"/>
<sequence>MYTMTQALQYFKALADDTRLRLFSVLSRYELNVNELIMILGMGQSRVSRHLKILASAGLVSWRRDGLWVFYAAVHDGEARRFADAVLPFVLRDDVFQTDLSAAASVLEERLRATRQFFNAIADDWDQLAHDVLGDYDLPGAIAALVLPGSVAVDLGCGTGEVLERMMPAAKEVIGVDGSARMLDLARRRFGGEDARVSLRIGDLEHLPLRDGEADFVSINMVLHHLSSPETALEEVRRVLRPKGRVVITDFDRHANESMRVTYGDRWLGFTKEGLCAALEKAGFAPVSATRTPVEKGLFIHLIEAELTAAS</sequence>
<dbReference type="CDD" id="cd02440">
    <property type="entry name" value="AdoMet_MTases"/>
    <property type="match status" value="1"/>
</dbReference>
<dbReference type="Gene3D" id="1.10.10.10">
    <property type="entry name" value="Winged helix-like DNA-binding domain superfamily/Winged helix DNA-binding domain"/>
    <property type="match status" value="1"/>
</dbReference>
<dbReference type="InterPro" id="IPR029063">
    <property type="entry name" value="SAM-dependent_MTases_sf"/>
</dbReference>
<accession>A0A212KE11</accession>
<dbReference type="EMBL" id="FLUQ01000005">
    <property type="protein sequence ID" value="SBW09946.1"/>
    <property type="molecule type" value="Genomic_DNA"/>
</dbReference>
<dbReference type="Pfam" id="PF08241">
    <property type="entry name" value="Methyltransf_11"/>
    <property type="match status" value="1"/>
</dbReference>
<evidence type="ECO:0000259" key="1">
    <source>
        <dbReference type="PROSITE" id="PS50987"/>
    </source>
</evidence>
<reference evidence="2" key="1">
    <citation type="submission" date="2016-04" db="EMBL/GenBank/DDBJ databases">
        <authorList>
            <person name="Evans L.H."/>
            <person name="Alamgir A."/>
            <person name="Owens N."/>
            <person name="Weber N.D."/>
            <person name="Virtaneva K."/>
            <person name="Barbian K."/>
            <person name="Babar A."/>
            <person name="Rosenke K."/>
        </authorList>
    </citation>
    <scope>NUCLEOTIDE SEQUENCE</scope>
    <source>
        <strain evidence="2">86</strain>
    </source>
</reference>
<dbReference type="PRINTS" id="PR00778">
    <property type="entry name" value="HTHARSR"/>
</dbReference>
<dbReference type="PANTHER" id="PTHR43591">
    <property type="entry name" value="METHYLTRANSFERASE"/>
    <property type="match status" value="1"/>
</dbReference>
<dbReference type="Gene3D" id="3.40.50.150">
    <property type="entry name" value="Vaccinia Virus protein VP39"/>
    <property type="match status" value="1"/>
</dbReference>
<dbReference type="InterPro" id="IPR036390">
    <property type="entry name" value="WH_DNA-bd_sf"/>
</dbReference>
<dbReference type="Pfam" id="PF01022">
    <property type="entry name" value="HTH_5"/>
    <property type="match status" value="1"/>
</dbReference>